<name>A0A7S2QH86_9DINO</name>
<dbReference type="PROSITE" id="PS50404">
    <property type="entry name" value="GST_NTER"/>
    <property type="match status" value="1"/>
</dbReference>
<dbReference type="Pfam" id="PF14497">
    <property type="entry name" value="GST_C_3"/>
    <property type="match status" value="1"/>
</dbReference>
<protein>
    <recommendedName>
        <fullName evidence="1">GST N-terminal domain-containing protein</fullName>
    </recommendedName>
</protein>
<dbReference type="InterPro" id="IPR004046">
    <property type="entry name" value="GST_C"/>
</dbReference>
<dbReference type="PANTHER" id="PTHR11571:SF150">
    <property type="entry name" value="GLUTATHIONE S-TRANSFERASE"/>
    <property type="match status" value="1"/>
</dbReference>
<dbReference type="Gene3D" id="3.40.30.10">
    <property type="entry name" value="Glutaredoxin"/>
    <property type="match status" value="1"/>
</dbReference>
<dbReference type="InterPro" id="IPR036282">
    <property type="entry name" value="Glutathione-S-Trfase_C_sf"/>
</dbReference>
<dbReference type="Gene3D" id="1.20.1050.10">
    <property type="match status" value="1"/>
</dbReference>
<dbReference type="AlphaFoldDB" id="A0A7S2QH86"/>
<dbReference type="GO" id="GO:0006749">
    <property type="term" value="P:glutathione metabolic process"/>
    <property type="evidence" value="ECO:0007669"/>
    <property type="project" value="TreeGrafter"/>
</dbReference>
<dbReference type="InterPro" id="IPR004045">
    <property type="entry name" value="Glutathione_S-Trfase_N"/>
</dbReference>
<feature type="domain" description="GST N-terminal" evidence="1">
    <location>
        <begin position="1"/>
        <end position="81"/>
    </location>
</feature>
<sequence>MAKGLAPAIVAEMSGRAWTGTAVTDVATQWAGETGLKASGKCPFGQLPLLEVPARGKMPAQNIGQSVAICNYIARIAKRKSGLEGDGSQEYAVSQMLMAEGEDLYNALQKNQTTAFVKEYGKDGKVTKEESKKWWTEAAKNQIAMLDKLVSSTEGSAFTKGGTSTGELYLFAMLHQMKLVKGDILDDAKALLAWYDATKANASVAKVLSGESAIGELKQYFMEH</sequence>
<dbReference type="SUPFAM" id="SSF47616">
    <property type="entry name" value="GST C-terminal domain-like"/>
    <property type="match status" value="1"/>
</dbReference>
<gene>
    <name evidence="2" type="ORF">BRAN1462_LOCUS60398</name>
</gene>
<dbReference type="InterPro" id="IPR050213">
    <property type="entry name" value="GST_superfamily"/>
</dbReference>
<dbReference type="EMBL" id="HBGW01095188">
    <property type="protein sequence ID" value="CAD9642576.1"/>
    <property type="molecule type" value="Transcribed_RNA"/>
</dbReference>
<dbReference type="PANTHER" id="PTHR11571">
    <property type="entry name" value="GLUTATHIONE S-TRANSFERASE"/>
    <property type="match status" value="1"/>
</dbReference>
<evidence type="ECO:0000313" key="2">
    <source>
        <dbReference type="EMBL" id="CAD9642576.1"/>
    </source>
</evidence>
<dbReference type="GO" id="GO:0004364">
    <property type="term" value="F:glutathione transferase activity"/>
    <property type="evidence" value="ECO:0007669"/>
    <property type="project" value="TreeGrafter"/>
</dbReference>
<evidence type="ECO:0000259" key="1">
    <source>
        <dbReference type="PROSITE" id="PS50404"/>
    </source>
</evidence>
<reference evidence="2" key="1">
    <citation type="submission" date="2021-01" db="EMBL/GenBank/DDBJ databases">
        <authorList>
            <person name="Corre E."/>
            <person name="Pelletier E."/>
            <person name="Niang G."/>
            <person name="Scheremetjew M."/>
            <person name="Finn R."/>
            <person name="Kale V."/>
            <person name="Holt S."/>
            <person name="Cochrane G."/>
            <person name="Meng A."/>
            <person name="Brown T."/>
            <person name="Cohen L."/>
        </authorList>
    </citation>
    <scope>NUCLEOTIDE SEQUENCE</scope>
    <source>
        <strain evidence="2">RCC3387</strain>
    </source>
</reference>
<organism evidence="2">
    <name type="scientific">Zooxanthella nutricula</name>
    <dbReference type="NCBI Taxonomy" id="1333877"/>
    <lineage>
        <taxon>Eukaryota</taxon>
        <taxon>Sar</taxon>
        <taxon>Alveolata</taxon>
        <taxon>Dinophyceae</taxon>
        <taxon>Peridiniales</taxon>
        <taxon>Peridiniales incertae sedis</taxon>
        <taxon>Zooxanthella</taxon>
    </lineage>
</organism>
<accession>A0A7S2QH86</accession>
<proteinExistence type="predicted"/>